<keyword evidence="2" id="KW-1185">Reference proteome</keyword>
<dbReference type="AlphaFoldDB" id="A0AAD6X2L9"/>
<sequence length="158" mass="17333">MPQALVPDESVAACLSSVLTAGAAVPRNPQQKVPSSWSRIDAAGGGCKKEKILSMMGREMRDEVLMNRTHIFLVHKAAWSVMKLPLLYEHHLKPVCNFYIHFSASESGKRRWTTPAAGADSAIKSVGGARRRSHTHTLLLFVARIHNVPQDASGPRAR</sequence>
<dbReference type="Proteomes" id="UP001218188">
    <property type="component" value="Unassembled WGS sequence"/>
</dbReference>
<protein>
    <submittedName>
        <fullName evidence="1">Uncharacterized protein</fullName>
    </submittedName>
</protein>
<evidence type="ECO:0000313" key="1">
    <source>
        <dbReference type="EMBL" id="KAJ7032571.1"/>
    </source>
</evidence>
<name>A0AAD6X2L9_9AGAR</name>
<accession>A0AAD6X2L9</accession>
<dbReference type="EMBL" id="JARJCM010000072">
    <property type="protein sequence ID" value="KAJ7032571.1"/>
    <property type="molecule type" value="Genomic_DNA"/>
</dbReference>
<evidence type="ECO:0000313" key="2">
    <source>
        <dbReference type="Proteomes" id="UP001218188"/>
    </source>
</evidence>
<organism evidence="1 2">
    <name type="scientific">Mycena alexandri</name>
    <dbReference type="NCBI Taxonomy" id="1745969"/>
    <lineage>
        <taxon>Eukaryota</taxon>
        <taxon>Fungi</taxon>
        <taxon>Dikarya</taxon>
        <taxon>Basidiomycota</taxon>
        <taxon>Agaricomycotina</taxon>
        <taxon>Agaricomycetes</taxon>
        <taxon>Agaricomycetidae</taxon>
        <taxon>Agaricales</taxon>
        <taxon>Marasmiineae</taxon>
        <taxon>Mycenaceae</taxon>
        <taxon>Mycena</taxon>
    </lineage>
</organism>
<reference evidence="1" key="1">
    <citation type="submission" date="2023-03" db="EMBL/GenBank/DDBJ databases">
        <title>Massive genome expansion in bonnet fungi (Mycena s.s.) driven by repeated elements and novel gene families across ecological guilds.</title>
        <authorList>
            <consortium name="Lawrence Berkeley National Laboratory"/>
            <person name="Harder C.B."/>
            <person name="Miyauchi S."/>
            <person name="Viragh M."/>
            <person name="Kuo A."/>
            <person name="Thoen E."/>
            <person name="Andreopoulos B."/>
            <person name="Lu D."/>
            <person name="Skrede I."/>
            <person name="Drula E."/>
            <person name="Henrissat B."/>
            <person name="Morin E."/>
            <person name="Kohler A."/>
            <person name="Barry K."/>
            <person name="LaButti K."/>
            <person name="Morin E."/>
            <person name="Salamov A."/>
            <person name="Lipzen A."/>
            <person name="Mereny Z."/>
            <person name="Hegedus B."/>
            <person name="Baldrian P."/>
            <person name="Stursova M."/>
            <person name="Weitz H."/>
            <person name="Taylor A."/>
            <person name="Grigoriev I.V."/>
            <person name="Nagy L.G."/>
            <person name="Martin F."/>
            <person name="Kauserud H."/>
        </authorList>
    </citation>
    <scope>NUCLEOTIDE SEQUENCE</scope>
    <source>
        <strain evidence="1">CBHHK200</strain>
    </source>
</reference>
<proteinExistence type="predicted"/>
<gene>
    <name evidence="1" type="ORF">C8F04DRAFT_1184968</name>
</gene>
<comment type="caution">
    <text evidence="1">The sequence shown here is derived from an EMBL/GenBank/DDBJ whole genome shotgun (WGS) entry which is preliminary data.</text>
</comment>